<proteinExistence type="predicted"/>
<dbReference type="EMBL" id="NNRL01000005">
    <property type="protein sequence ID" value="OYR28131.1"/>
    <property type="molecule type" value="Genomic_DNA"/>
</dbReference>
<sequence>MSRHIRMSGIDVDVADAVFDDRLADAYSNREHPLCLCQAGGVPMY</sequence>
<evidence type="ECO:0000313" key="2">
    <source>
        <dbReference type="Proteomes" id="UP000216478"/>
    </source>
</evidence>
<accession>A0A256GNJ0</accession>
<name>A0A256GNJ0_9HYPH</name>
<organism evidence="1 2">
    <name type="scientific">Brucella grignonensis</name>
    <dbReference type="NCBI Taxonomy" id="94627"/>
    <lineage>
        <taxon>Bacteria</taxon>
        <taxon>Pseudomonadati</taxon>
        <taxon>Pseudomonadota</taxon>
        <taxon>Alphaproteobacteria</taxon>
        <taxon>Hyphomicrobiales</taxon>
        <taxon>Brucellaceae</taxon>
        <taxon>Brucella/Ochrobactrum group</taxon>
        <taxon>Brucella</taxon>
    </lineage>
</organism>
<dbReference type="AlphaFoldDB" id="A0A256GNJ0"/>
<dbReference type="Proteomes" id="UP000216478">
    <property type="component" value="Unassembled WGS sequence"/>
</dbReference>
<keyword evidence="2" id="KW-1185">Reference proteome</keyword>
<comment type="caution">
    <text evidence="1">The sequence shown here is derived from an EMBL/GenBank/DDBJ whole genome shotgun (WGS) entry which is preliminary data.</text>
</comment>
<gene>
    <name evidence="1" type="ORF">CEV33_4561</name>
</gene>
<feature type="non-terminal residue" evidence="1">
    <location>
        <position position="45"/>
    </location>
</feature>
<protein>
    <submittedName>
        <fullName evidence="1">Uncharacterized protein</fullName>
    </submittedName>
</protein>
<reference evidence="1 2" key="1">
    <citation type="submission" date="2017-07" db="EMBL/GenBank/DDBJ databases">
        <title>Phylogenetic study on the rhizospheric bacterium Ochrobactrum sp. A44.</title>
        <authorList>
            <person name="Krzyzanowska D.M."/>
            <person name="Ossowicki A."/>
            <person name="Rajewska M."/>
            <person name="Maciag T."/>
            <person name="Kaczynski Z."/>
            <person name="Czerwicka M."/>
            <person name="Jafra S."/>
        </authorList>
    </citation>
    <scope>NUCLEOTIDE SEQUENCE [LARGE SCALE GENOMIC DNA]</scope>
    <source>
        <strain evidence="1 2">OgA9a</strain>
    </source>
</reference>
<evidence type="ECO:0000313" key="1">
    <source>
        <dbReference type="EMBL" id="OYR28131.1"/>
    </source>
</evidence>